<proteinExistence type="predicted"/>
<evidence type="ECO:0000313" key="2">
    <source>
        <dbReference type="EMBL" id="PNX69676.1"/>
    </source>
</evidence>
<evidence type="ECO:0000313" key="3">
    <source>
        <dbReference type="Proteomes" id="UP000236291"/>
    </source>
</evidence>
<feature type="region of interest" description="Disordered" evidence="1">
    <location>
        <begin position="21"/>
        <end position="64"/>
    </location>
</feature>
<reference evidence="2 3" key="2">
    <citation type="journal article" date="2017" name="Front. Plant Sci.">
        <title>Gene Classification and Mining of Molecular Markers Useful in Red Clover (Trifolium pratense) Breeding.</title>
        <authorList>
            <person name="Istvanek J."/>
            <person name="Dluhosova J."/>
            <person name="Dluhos P."/>
            <person name="Patkova L."/>
            <person name="Nedelnik J."/>
            <person name="Repkova J."/>
        </authorList>
    </citation>
    <scope>NUCLEOTIDE SEQUENCE [LARGE SCALE GENOMIC DNA]</scope>
    <source>
        <strain evidence="3">cv. Tatra</strain>
        <tissue evidence="2">Young leaves</tissue>
    </source>
</reference>
<accession>A0A2K3KTS0</accession>
<dbReference type="AlphaFoldDB" id="A0A2K3KTS0"/>
<organism evidence="2 3">
    <name type="scientific">Trifolium pratense</name>
    <name type="common">Red clover</name>
    <dbReference type="NCBI Taxonomy" id="57577"/>
    <lineage>
        <taxon>Eukaryota</taxon>
        <taxon>Viridiplantae</taxon>
        <taxon>Streptophyta</taxon>
        <taxon>Embryophyta</taxon>
        <taxon>Tracheophyta</taxon>
        <taxon>Spermatophyta</taxon>
        <taxon>Magnoliopsida</taxon>
        <taxon>eudicotyledons</taxon>
        <taxon>Gunneridae</taxon>
        <taxon>Pentapetalae</taxon>
        <taxon>rosids</taxon>
        <taxon>fabids</taxon>
        <taxon>Fabales</taxon>
        <taxon>Fabaceae</taxon>
        <taxon>Papilionoideae</taxon>
        <taxon>50 kb inversion clade</taxon>
        <taxon>NPAAA clade</taxon>
        <taxon>Hologalegina</taxon>
        <taxon>IRL clade</taxon>
        <taxon>Trifolieae</taxon>
        <taxon>Trifolium</taxon>
    </lineage>
</organism>
<protein>
    <submittedName>
        <fullName evidence="2">Uncharacterized protein</fullName>
    </submittedName>
</protein>
<dbReference type="EMBL" id="ASHM01109573">
    <property type="protein sequence ID" value="PNX69676.1"/>
    <property type="molecule type" value="Genomic_DNA"/>
</dbReference>
<feature type="compositionally biased region" description="Gly residues" evidence="1">
    <location>
        <begin position="31"/>
        <end position="45"/>
    </location>
</feature>
<feature type="non-terminal residue" evidence="2">
    <location>
        <position position="1"/>
    </location>
</feature>
<reference evidence="2 3" key="1">
    <citation type="journal article" date="2014" name="Am. J. Bot.">
        <title>Genome assembly and annotation for red clover (Trifolium pratense; Fabaceae).</title>
        <authorList>
            <person name="Istvanek J."/>
            <person name="Jaros M."/>
            <person name="Krenek A."/>
            <person name="Repkova J."/>
        </authorList>
    </citation>
    <scope>NUCLEOTIDE SEQUENCE [LARGE SCALE GENOMIC DNA]</scope>
    <source>
        <strain evidence="3">cv. Tatra</strain>
        <tissue evidence="2">Young leaves</tissue>
    </source>
</reference>
<sequence>SLARKAHYLFTVRRIVIPTSVASGQSPSGRSSGGGPSGSSGGGGPIRRCRLTTNSLPQVTESNSRVDEEDLDKELWILLKDNDVPSERKVFIMCHMSVKHKKKLLNTPQENVYKMAREIERSLQDCLLLINICSGLLASNVGLL</sequence>
<dbReference type="Proteomes" id="UP000236291">
    <property type="component" value="Unassembled WGS sequence"/>
</dbReference>
<evidence type="ECO:0000256" key="1">
    <source>
        <dbReference type="SAM" id="MobiDB-lite"/>
    </source>
</evidence>
<comment type="caution">
    <text evidence="2">The sequence shown here is derived from an EMBL/GenBank/DDBJ whole genome shotgun (WGS) entry which is preliminary data.</text>
</comment>
<feature type="compositionally biased region" description="Polar residues" evidence="1">
    <location>
        <begin position="51"/>
        <end position="63"/>
    </location>
</feature>
<gene>
    <name evidence="2" type="ORF">L195_g056850</name>
</gene>
<name>A0A2K3KTS0_TRIPR</name>